<keyword evidence="1" id="KW-0732">Signal</keyword>
<feature type="chain" id="PRO_5039409727" evidence="1">
    <location>
        <begin position="19"/>
        <end position="185"/>
    </location>
</feature>
<name>A0A7G7MHZ3_9PSEU</name>
<dbReference type="RefSeq" id="WP_185719154.1">
    <property type="nucleotide sequence ID" value="NZ_BAAAWI010000001.1"/>
</dbReference>
<evidence type="ECO:0000313" key="2">
    <source>
        <dbReference type="EMBL" id="QNG52404.1"/>
    </source>
</evidence>
<dbReference type="KEGG" id="ppel:H6H00_31010"/>
<protein>
    <submittedName>
        <fullName evidence="2">Uncharacterized protein</fullName>
    </submittedName>
</protein>
<organism evidence="2 3">
    <name type="scientific">Pseudonocardia petroleophila</name>
    <dbReference type="NCBI Taxonomy" id="37331"/>
    <lineage>
        <taxon>Bacteria</taxon>
        <taxon>Bacillati</taxon>
        <taxon>Actinomycetota</taxon>
        <taxon>Actinomycetes</taxon>
        <taxon>Pseudonocardiales</taxon>
        <taxon>Pseudonocardiaceae</taxon>
        <taxon>Pseudonocardia</taxon>
    </lineage>
</organism>
<proteinExistence type="predicted"/>
<evidence type="ECO:0000313" key="3">
    <source>
        <dbReference type="Proteomes" id="UP000515728"/>
    </source>
</evidence>
<keyword evidence="3" id="KW-1185">Reference proteome</keyword>
<reference evidence="2 3" key="1">
    <citation type="submission" date="2020-08" db="EMBL/GenBank/DDBJ databases">
        <authorList>
            <person name="Mo P."/>
        </authorList>
    </citation>
    <scope>NUCLEOTIDE SEQUENCE [LARGE SCALE GENOMIC DNA]</scope>
    <source>
        <strain evidence="2 3">CGMCC 4.1532</strain>
    </source>
</reference>
<dbReference type="PROSITE" id="PS51257">
    <property type="entry name" value="PROKAR_LIPOPROTEIN"/>
    <property type="match status" value="1"/>
</dbReference>
<gene>
    <name evidence="2" type="ORF">H6H00_31010</name>
</gene>
<evidence type="ECO:0000256" key="1">
    <source>
        <dbReference type="SAM" id="SignalP"/>
    </source>
</evidence>
<feature type="signal peptide" evidence="1">
    <location>
        <begin position="1"/>
        <end position="18"/>
    </location>
</feature>
<dbReference type="AlphaFoldDB" id="A0A7G7MHZ3"/>
<dbReference type="Proteomes" id="UP000515728">
    <property type="component" value="Chromosome"/>
</dbReference>
<dbReference type="EMBL" id="CP060131">
    <property type="protein sequence ID" value="QNG52404.1"/>
    <property type="molecule type" value="Genomic_DNA"/>
</dbReference>
<accession>A0A7G7MHZ3</accession>
<sequence length="185" mass="18254">MRRVVTVVLLGALLTACAGPPGPGPQGGAPLDPGPDVTYVGGSADGALSVAVTVHDGRATGFTADGATGVWFDGAVTGGLLDLRAADGSELRGGVHGRIVHGGVVPAGGGADRSFVAVRADDPAGLYRADPVSGTGVLTWIRFPDGTTRGAAEVDGTPVPAPDPAPDLVVDGVHFGPPVRVVTRP</sequence>